<dbReference type="InterPro" id="IPR012349">
    <property type="entry name" value="Split_barrel_FMN-bd"/>
</dbReference>
<name>A0A430J4K7_9BACL</name>
<organism evidence="2 3">
    <name type="scientific">Paenibacillus whitsoniae</name>
    <dbReference type="NCBI Taxonomy" id="2496558"/>
    <lineage>
        <taxon>Bacteria</taxon>
        <taxon>Bacillati</taxon>
        <taxon>Bacillota</taxon>
        <taxon>Bacilli</taxon>
        <taxon>Bacillales</taxon>
        <taxon>Paenibacillaceae</taxon>
        <taxon>Paenibacillus</taxon>
    </lineage>
</organism>
<comment type="caution">
    <text evidence="2">The sequence shown here is derived from an EMBL/GenBank/DDBJ whole genome shotgun (WGS) entry which is preliminary data.</text>
</comment>
<dbReference type="SUPFAM" id="SSF50475">
    <property type="entry name" value="FMN-binding split barrel"/>
    <property type="match status" value="1"/>
</dbReference>
<keyword evidence="3" id="KW-1185">Reference proteome</keyword>
<dbReference type="AlphaFoldDB" id="A0A430J4K7"/>
<dbReference type="Proteomes" id="UP000276128">
    <property type="component" value="Unassembled WGS sequence"/>
</dbReference>
<gene>
    <name evidence="2" type="ORF">EJQ19_31200</name>
</gene>
<dbReference type="EMBL" id="RXHU01000147">
    <property type="protein sequence ID" value="RTE00729.1"/>
    <property type="molecule type" value="Genomic_DNA"/>
</dbReference>
<dbReference type="Gene3D" id="2.30.110.10">
    <property type="entry name" value="Electron Transport, Fmn-binding Protein, Chain A"/>
    <property type="match status" value="1"/>
</dbReference>
<dbReference type="OrthoDB" id="5431160at2"/>
<evidence type="ECO:0000313" key="3">
    <source>
        <dbReference type="Proteomes" id="UP000276128"/>
    </source>
</evidence>
<dbReference type="InterPro" id="IPR052917">
    <property type="entry name" value="Stress-Dev_Protein"/>
</dbReference>
<dbReference type="RefSeq" id="WP_126145110.1">
    <property type="nucleotide sequence ID" value="NZ_RXHU01000147.1"/>
</dbReference>
<feature type="domain" description="Pyridoxamine 5'-phosphate oxidase N-terminal" evidence="1">
    <location>
        <begin position="9"/>
        <end position="130"/>
    </location>
</feature>
<protein>
    <submittedName>
        <fullName evidence="2">General stress protein</fullName>
    </submittedName>
</protein>
<sequence>MPTTTQTKLEDKILAVLDANHICSFATIDGDKPIVRYMVLHHEGLKLYVTTSRKTDKVDELKTNPHVHVLVGYDGKPSSQILQIQATAEVSSNQILRDKLWSADMKKWFDGPQDPNYVILEITPTNIQYVSDTEEPQVWQP</sequence>
<accession>A0A430J4K7</accession>
<dbReference type="PANTHER" id="PTHR34818:SF1">
    <property type="entry name" value="PROTEIN BLI-3"/>
    <property type="match status" value="1"/>
</dbReference>
<evidence type="ECO:0000313" key="2">
    <source>
        <dbReference type="EMBL" id="RTE00729.1"/>
    </source>
</evidence>
<reference evidence="2 3" key="1">
    <citation type="submission" date="2018-12" db="EMBL/GenBank/DDBJ databases">
        <title>Bacillus ochoae sp. nov., Paenibacillus whitsoniae sp. nov., Paenibacillus spiritus sp. nov. Isolated from the Mars Exploration Rover during spacecraft assembly.</title>
        <authorList>
            <person name="Seuylemezian A."/>
            <person name="Vaishampayan P."/>
        </authorList>
    </citation>
    <scope>NUCLEOTIDE SEQUENCE [LARGE SCALE GENOMIC DNA]</scope>
    <source>
        <strain evidence="2 3">MER 54</strain>
    </source>
</reference>
<proteinExistence type="predicted"/>
<evidence type="ECO:0000259" key="1">
    <source>
        <dbReference type="Pfam" id="PF01243"/>
    </source>
</evidence>
<dbReference type="InterPro" id="IPR011576">
    <property type="entry name" value="Pyridox_Oxase_N"/>
</dbReference>
<dbReference type="Pfam" id="PF01243">
    <property type="entry name" value="PNPOx_N"/>
    <property type="match status" value="1"/>
</dbReference>
<dbReference type="PANTHER" id="PTHR34818">
    <property type="entry name" value="PROTEIN BLI-3"/>
    <property type="match status" value="1"/>
</dbReference>